<dbReference type="EMBL" id="FZON01000042">
    <property type="protein sequence ID" value="SNS92221.1"/>
    <property type="molecule type" value="Genomic_DNA"/>
</dbReference>
<organism evidence="2 3">
    <name type="scientific">Antarctobacter heliothermus</name>
    <dbReference type="NCBI Taxonomy" id="74033"/>
    <lineage>
        <taxon>Bacteria</taxon>
        <taxon>Pseudomonadati</taxon>
        <taxon>Pseudomonadota</taxon>
        <taxon>Alphaproteobacteria</taxon>
        <taxon>Rhodobacterales</taxon>
        <taxon>Roseobacteraceae</taxon>
        <taxon>Antarctobacter</taxon>
    </lineage>
</organism>
<dbReference type="Proteomes" id="UP000198440">
    <property type="component" value="Unassembled WGS sequence"/>
</dbReference>
<reference evidence="2 3" key="1">
    <citation type="submission" date="2017-06" db="EMBL/GenBank/DDBJ databases">
        <authorList>
            <person name="Kim H.J."/>
            <person name="Triplett B.A."/>
        </authorList>
    </citation>
    <scope>NUCLEOTIDE SEQUENCE [LARGE SCALE GENOMIC DNA]</scope>
    <source>
        <strain evidence="2 3">DSM 11445</strain>
    </source>
</reference>
<accession>A0A239IF99</accession>
<feature type="domain" description="Extensin-like C-terminal" evidence="1">
    <location>
        <begin position="49"/>
        <end position="200"/>
    </location>
</feature>
<gene>
    <name evidence="2" type="ORF">SAMN04488078_104223</name>
</gene>
<dbReference type="Pfam" id="PF06904">
    <property type="entry name" value="Extensin-like_C"/>
    <property type="match status" value="1"/>
</dbReference>
<dbReference type="OrthoDB" id="9809788at2"/>
<evidence type="ECO:0000313" key="3">
    <source>
        <dbReference type="Proteomes" id="UP000198440"/>
    </source>
</evidence>
<protein>
    <submittedName>
        <fullName evidence="2">Extensin-like protein C-terminus</fullName>
    </submittedName>
</protein>
<name>A0A239IF99_9RHOB</name>
<proteinExistence type="predicted"/>
<evidence type="ECO:0000313" key="2">
    <source>
        <dbReference type="EMBL" id="SNS92221.1"/>
    </source>
</evidence>
<dbReference type="InterPro" id="IPR009683">
    <property type="entry name" value="Extensin-like_C"/>
</dbReference>
<evidence type="ECO:0000259" key="1">
    <source>
        <dbReference type="Pfam" id="PF06904"/>
    </source>
</evidence>
<dbReference type="AlphaFoldDB" id="A0A239IF99"/>
<sequence length="200" mass="21190">MLGSCGARERVSNGLDRIGNAFAGSEGGGLCGDPALQGEIVGNVPGKLSGCGIKDAVRLQSVGNVRLTQSALMDCKTARALEVWVREGAKPAVGRRGGGVSGLKVAAHYSCRTRNNQPGAPISEHGRGKAIDISAVLLKDGSSITVEEGWGRRKDGKALRRMHKEACGVFGTVLGPESDRFHRDHFHFDTRRHGNGAYCR</sequence>